<dbReference type="InterPro" id="IPR002105">
    <property type="entry name" value="Dockerin_1_rpt"/>
</dbReference>
<dbReference type="SUPFAM" id="SSF141066">
    <property type="entry name" value="ICP-like"/>
    <property type="match status" value="2"/>
</dbReference>
<dbReference type="InterPro" id="IPR036331">
    <property type="entry name" value="Chagasin-like_sf"/>
</dbReference>
<dbReference type="CDD" id="cd14256">
    <property type="entry name" value="Dockerin_I"/>
    <property type="match status" value="1"/>
</dbReference>
<dbReference type="InterPro" id="IPR018247">
    <property type="entry name" value="EF_Hand_1_Ca_BS"/>
</dbReference>
<dbReference type="InterPro" id="IPR036439">
    <property type="entry name" value="Dockerin_dom_sf"/>
</dbReference>
<evidence type="ECO:0000313" key="5">
    <source>
        <dbReference type="EMBL" id="BAV13054.1"/>
    </source>
</evidence>
<dbReference type="Gene3D" id="1.10.1330.10">
    <property type="entry name" value="Dockerin domain"/>
    <property type="match status" value="1"/>
</dbReference>
<dbReference type="Pfam" id="PF00404">
    <property type="entry name" value="Dockerin_1"/>
    <property type="match status" value="1"/>
</dbReference>
<proteinExistence type="predicted"/>
<accession>A0A173MZQ0</accession>
<keyword evidence="2" id="KW-0789">Thiol protease inhibitor</keyword>
<dbReference type="PANTHER" id="PTHR36530">
    <property type="entry name" value="INHIBITOR OF CYSTEINE PEPTIDASE"/>
    <property type="match status" value="1"/>
</dbReference>
<dbReference type="InterPro" id="IPR016134">
    <property type="entry name" value="Dockerin_dom"/>
</dbReference>
<evidence type="ECO:0000256" key="3">
    <source>
        <dbReference type="SAM" id="SignalP"/>
    </source>
</evidence>
<dbReference type="GO" id="GO:0004869">
    <property type="term" value="F:cysteine-type endopeptidase inhibitor activity"/>
    <property type="evidence" value="ECO:0007669"/>
    <property type="project" value="UniProtKB-KW"/>
</dbReference>
<feature type="chain" id="PRO_5008010217" evidence="3">
    <location>
        <begin position="30"/>
        <end position="318"/>
    </location>
</feature>
<keyword evidence="3" id="KW-0732">Signal</keyword>
<dbReference type="EMBL" id="AB499155">
    <property type="protein sequence ID" value="BAV13054.1"/>
    <property type="molecule type" value="Genomic_DNA"/>
</dbReference>
<evidence type="ECO:0000256" key="1">
    <source>
        <dbReference type="ARBA" id="ARBA00022690"/>
    </source>
</evidence>
<dbReference type="PANTHER" id="PTHR36530:SF1">
    <property type="entry name" value="AMOEBIASIN-1"/>
    <property type="match status" value="1"/>
</dbReference>
<protein>
    <submittedName>
        <fullName evidence="5">Cell wall binding repeat domain protein</fullName>
    </submittedName>
</protein>
<keyword evidence="1" id="KW-0646">Protease inhibitor</keyword>
<dbReference type="SUPFAM" id="SSF63446">
    <property type="entry name" value="Type I dockerin domain"/>
    <property type="match status" value="1"/>
</dbReference>
<dbReference type="GO" id="GO:0000272">
    <property type="term" value="P:polysaccharide catabolic process"/>
    <property type="evidence" value="ECO:0007669"/>
    <property type="project" value="InterPro"/>
</dbReference>
<dbReference type="Gene3D" id="2.60.40.2020">
    <property type="match status" value="2"/>
</dbReference>
<feature type="domain" description="Dockerin" evidence="4">
    <location>
        <begin position="259"/>
        <end position="318"/>
    </location>
</feature>
<dbReference type="PROSITE" id="PS51766">
    <property type="entry name" value="DOCKERIN"/>
    <property type="match status" value="1"/>
</dbReference>
<dbReference type="AlphaFoldDB" id="A0A173MZQ0"/>
<name>A0A173MZQ0_CLOCL</name>
<feature type="signal peptide" evidence="3">
    <location>
        <begin position="1"/>
        <end position="29"/>
    </location>
</feature>
<dbReference type="Pfam" id="PF09394">
    <property type="entry name" value="Inhibitor_I42"/>
    <property type="match status" value="2"/>
</dbReference>
<dbReference type="PROSITE" id="PS00018">
    <property type="entry name" value="EF_HAND_1"/>
    <property type="match status" value="1"/>
</dbReference>
<dbReference type="GO" id="GO:0004553">
    <property type="term" value="F:hydrolase activity, hydrolyzing O-glycosyl compounds"/>
    <property type="evidence" value="ECO:0007669"/>
    <property type="project" value="InterPro"/>
</dbReference>
<dbReference type="InterPro" id="IPR018990">
    <property type="entry name" value="Prot_inh_I42_chagasin"/>
</dbReference>
<evidence type="ECO:0000256" key="2">
    <source>
        <dbReference type="ARBA" id="ARBA00022704"/>
    </source>
</evidence>
<dbReference type="PROSITE" id="PS00448">
    <property type="entry name" value="CLOS_CELLULOSOME_RPT"/>
    <property type="match status" value="1"/>
</dbReference>
<dbReference type="InterPro" id="IPR052781">
    <property type="entry name" value="Cys_protease_inhibitor_I42"/>
</dbReference>
<sequence>MLKKKRTFISKILLVSMCASIVPATVALAGENAVVKKSKSNEIQIIPMPGNVKESTSISLKSNATTGYSWKYTVVQGDSIIQTLKSYRPDDTSGTIDGSGGTDTWTFKGSKEGSTTLRFEYSRSWEESPVDTREFIITVDGDMNMTVKETTKGTASIQLRSDTTTEACSWRYSVVQGDSIVESSKEFIEYPVWTGIYGSGGRNIWVFKGLKEGSTTLKFEYLRPTEGDVAEIRDFNLTVDKDLNVSVTELSDQSKAGPSSQRVADINGDGNVNLIDLALLKKYLKDNTIGISKYVGDLNRDGQINSTDVNLLKMALLR</sequence>
<reference evidence="5" key="1">
    <citation type="submission" date="2009-04" db="EMBL/GenBank/DDBJ databases">
        <title>Clostridium cellulovorans cellulosomal and noncellulosomal genes.</title>
        <authorList>
            <person name="Tamaru Y."/>
        </authorList>
    </citation>
    <scope>NUCLEOTIDE SEQUENCE</scope>
</reference>
<evidence type="ECO:0000259" key="4">
    <source>
        <dbReference type="PROSITE" id="PS51766"/>
    </source>
</evidence>
<organism evidence="5">
    <name type="scientific">Clostridium cellulovorans</name>
    <dbReference type="NCBI Taxonomy" id="1493"/>
    <lineage>
        <taxon>Bacteria</taxon>
        <taxon>Bacillati</taxon>
        <taxon>Bacillota</taxon>
        <taxon>Clostridia</taxon>
        <taxon>Eubacteriales</taxon>
        <taxon>Clostridiaceae</taxon>
        <taxon>Clostridium</taxon>
    </lineage>
</organism>
<gene>
    <name evidence="5" type="primary">Chag1</name>
</gene>